<proteinExistence type="predicted"/>
<gene>
    <name evidence="2" type="ORF">FVF75_12000</name>
</gene>
<dbReference type="InterPro" id="IPR029058">
    <property type="entry name" value="AB_hydrolase_fold"/>
</dbReference>
<evidence type="ECO:0000313" key="2">
    <source>
        <dbReference type="EMBL" id="TYB81151.1"/>
    </source>
</evidence>
<dbReference type="Gene3D" id="3.40.50.1820">
    <property type="entry name" value="alpha/beta hydrolase"/>
    <property type="match status" value="1"/>
</dbReference>
<accession>A0A5D0RJV4</accession>
<dbReference type="Pfam" id="PF08840">
    <property type="entry name" value="BAAT_C"/>
    <property type="match status" value="1"/>
</dbReference>
<organism evidence="2 3">
    <name type="scientific">Maritimibacter fusiformis</name>
    <dbReference type="NCBI Taxonomy" id="2603819"/>
    <lineage>
        <taxon>Bacteria</taxon>
        <taxon>Pseudomonadati</taxon>
        <taxon>Pseudomonadota</taxon>
        <taxon>Alphaproteobacteria</taxon>
        <taxon>Rhodobacterales</taxon>
        <taxon>Roseobacteraceae</taxon>
        <taxon>Maritimibacter</taxon>
    </lineage>
</organism>
<dbReference type="PANTHER" id="PTHR10824:SF39">
    <property type="entry name" value="DYNEIN AXONEMAL LIGHT CHAIN 1"/>
    <property type="match status" value="1"/>
</dbReference>
<dbReference type="PANTHER" id="PTHR10824">
    <property type="entry name" value="ACYL-COENZYME A THIOESTERASE-RELATED"/>
    <property type="match status" value="1"/>
</dbReference>
<protein>
    <recommendedName>
        <fullName evidence="1">BAAT/Acyl-CoA thioester hydrolase C-terminal domain-containing protein</fullName>
    </recommendedName>
</protein>
<dbReference type="AlphaFoldDB" id="A0A5D0RJV4"/>
<dbReference type="SUPFAM" id="SSF53474">
    <property type="entry name" value="alpha/beta-Hydrolases"/>
    <property type="match status" value="1"/>
</dbReference>
<keyword evidence="3" id="KW-1185">Reference proteome</keyword>
<evidence type="ECO:0000313" key="3">
    <source>
        <dbReference type="Proteomes" id="UP000322080"/>
    </source>
</evidence>
<dbReference type="EMBL" id="VSIY01000009">
    <property type="protein sequence ID" value="TYB81151.1"/>
    <property type="molecule type" value="Genomic_DNA"/>
</dbReference>
<dbReference type="GO" id="GO:0006637">
    <property type="term" value="P:acyl-CoA metabolic process"/>
    <property type="evidence" value="ECO:0007669"/>
    <property type="project" value="TreeGrafter"/>
</dbReference>
<dbReference type="InterPro" id="IPR014940">
    <property type="entry name" value="BAAT_C"/>
</dbReference>
<reference evidence="2 3" key="1">
    <citation type="submission" date="2019-08" db="EMBL/GenBank/DDBJ databases">
        <title>Identification of a novel species of the genus Boseongicola.</title>
        <authorList>
            <person name="Zhang X.-Q."/>
        </authorList>
    </citation>
    <scope>NUCLEOTIDE SEQUENCE [LARGE SCALE GENOMIC DNA]</scope>
    <source>
        <strain evidence="2 3">HY14</strain>
    </source>
</reference>
<dbReference type="GO" id="GO:0006631">
    <property type="term" value="P:fatty acid metabolic process"/>
    <property type="evidence" value="ECO:0007669"/>
    <property type="project" value="TreeGrafter"/>
</dbReference>
<evidence type="ECO:0000259" key="1">
    <source>
        <dbReference type="Pfam" id="PF08840"/>
    </source>
</evidence>
<sequence>MLGATFAEKVSAVIAYVPSAFDHGGQAACDPEFGRDGPAWLLDGRPLVHIWDDNKYASWAPYDEGEPPRRNSLAMMTAFADPQALKRARIPVERIAGPVMLISGGDDGAWPSDLYSLIVQSSLHAAGHPYPVQWENYPKGGHSILFPYVPTTLIAYPHPVTGVLTTMGGDATSNAEANEHSWSMVLDWLSSMTQCDRVDGR</sequence>
<comment type="caution">
    <text evidence="2">The sequence shown here is derived from an EMBL/GenBank/DDBJ whole genome shotgun (WGS) entry which is preliminary data.</text>
</comment>
<name>A0A5D0RJV4_9RHOB</name>
<dbReference type="GO" id="GO:0047617">
    <property type="term" value="F:fatty acyl-CoA hydrolase activity"/>
    <property type="evidence" value="ECO:0007669"/>
    <property type="project" value="TreeGrafter"/>
</dbReference>
<feature type="domain" description="BAAT/Acyl-CoA thioester hydrolase C-terminal" evidence="1">
    <location>
        <begin position="79"/>
        <end position="190"/>
    </location>
</feature>
<dbReference type="Proteomes" id="UP000322080">
    <property type="component" value="Unassembled WGS sequence"/>
</dbReference>